<dbReference type="InterPro" id="IPR036390">
    <property type="entry name" value="WH_DNA-bd_sf"/>
</dbReference>
<dbReference type="Proteomes" id="UP001178281">
    <property type="component" value="Unassembled WGS sequence"/>
</dbReference>
<comment type="caution">
    <text evidence="5">The sequence shown here is derived from an EMBL/GenBank/DDBJ whole genome shotgun (WGS) entry which is preliminary data.</text>
</comment>
<keyword evidence="1" id="KW-0805">Transcription regulation</keyword>
<keyword evidence="2" id="KW-0238">DNA-binding</keyword>
<evidence type="ECO:0000256" key="3">
    <source>
        <dbReference type="ARBA" id="ARBA00023163"/>
    </source>
</evidence>
<evidence type="ECO:0000313" key="6">
    <source>
        <dbReference type="Proteomes" id="UP001178281"/>
    </source>
</evidence>
<dbReference type="RefSeq" id="WP_305110763.1">
    <property type="nucleotide sequence ID" value="NZ_JAUTIX010000002.1"/>
</dbReference>
<evidence type="ECO:0000313" key="5">
    <source>
        <dbReference type="EMBL" id="MDP0397616.1"/>
    </source>
</evidence>
<keyword evidence="6" id="KW-1185">Reference proteome</keyword>
<dbReference type="GO" id="GO:0003677">
    <property type="term" value="F:DNA binding"/>
    <property type="evidence" value="ECO:0007669"/>
    <property type="project" value="UniProtKB-KW"/>
</dbReference>
<evidence type="ECO:0000259" key="4">
    <source>
        <dbReference type="PROSITE" id="PS51118"/>
    </source>
</evidence>
<accession>A0AA90NFU7</accession>
<evidence type="ECO:0000256" key="2">
    <source>
        <dbReference type="ARBA" id="ARBA00023125"/>
    </source>
</evidence>
<name>A0AA90NFU7_9ACTN</name>
<dbReference type="SUPFAM" id="SSF46785">
    <property type="entry name" value="Winged helix' DNA-binding domain"/>
    <property type="match status" value="1"/>
</dbReference>
<dbReference type="PANTHER" id="PTHR33204:SF29">
    <property type="entry name" value="TRANSCRIPTIONAL REGULATOR"/>
    <property type="match status" value="1"/>
</dbReference>
<sequence length="110" mass="12319">MNPRCAAEITVAVIGGAWKPTILSELDRRGVIRFNELARILPNPTPRVLARQLRELEQDGLVDRQVFPEVPPRVEYRLTDAGRGAIPVLDLMTDWGRRYSAAYPPTPAAE</sequence>
<dbReference type="InterPro" id="IPR002577">
    <property type="entry name" value="HTH_HxlR"/>
</dbReference>
<evidence type="ECO:0000256" key="1">
    <source>
        <dbReference type="ARBA" id="ARBA00023015"/>
    </source>
</evidence>
<organism evidence="5 6">
    <name type="scientific">Tsukamurella strandjordii</name>
    <dbReference type="NCBI Taxonomy" id="147577"/>
    <lineage>
        <taxon>Bacteria</taxon>
        <taxon>Bacillati</taxon>
        <taxon>Actinomycetota</taxon>
        <taxon>Actinomycetes</taxon>
        <taxon>Mycobacteriales</taxon>
        <taxon>Tsukamurellaceae</taxon>
        <taxon>Tsukamurella</taxon>
    </lineage>
</organism>
<feature type="domain" description="HTH hxlR-type" evidence="4">
    <location>
        <begin position="5"/>
        <end position="104"/>
    </location>
</feature>
<dbReference type="InterPro" id="IPR036388">
    <property type="entry name" value="WH-like_DNA-bd_sf"/>
</dbReference>
<reference evidence="5" key="1">
    <citation type="submission" date="2023-08" db="EMBL/GenBank/DDBJ databases">
        <title>The draft genome of Tsukamurella strandjordii strain 050030.</title>
        <authorList>
            <person name="Zhao F."/>
            <person name="Feng Y."/>
            <person name="Zong Z."/>
        </authorList>
    </citation>
    <scope>NUCLEOTIDE SEQUENCE</scope>
    <source>
        <strain evidence="5">050030</strain>
    </source>
</reference>
<dbReference type="PROSITE" id="PS51118">
    <property type="entry name" value="HTH_HXLR"/>
    <property type="match status" value="1"/>
</dbReference>
<dbReference type="AlphaFoldDB" id="A0AA90NFU7"/>
<dbReference type="Pfam" id="PF01638">
    <property type="entry name" value="HxlR"/>
    <property type="match status" value="1"/>
</dbReference>
<dbReference type="EMBL" id="JAUTIX010000002">
    <property type="protein sequence ID" value="MDP0397616.1"/>
    <property type="molecule type" value="Genomic_DNA"/>
</dbReference>
<gene>
    <name evidence="5" type="ORF">Q7X28_06735</name>
</gene>
<dbReference type="Gene3D" id="1.10.10.10">
    <property type="entry name" value="Winged helix-like DNA-binding domain superfamily/Winged helix DNA-binding domain"/>
    <property type="match status" value="1"/>
</dbReference>
<proteinExistence type="predicted"/>
<keyword evidence="3" id="KW-0804">Transcription</keyword>
<protein>
    <submittedName>
        <fullName evidence="5">Helix-turn-helix domain-containing protein</fullName>
    </submittedName>
</protein>
<dbReference type="PANTHER" id="PTHR33204">
    <property type="entry name" value="TRANSCRIPTIONAL REGULATOR, MARR FAMILY"/>
    <property type="match status" value="1"/>
</dbReference>